<keyword evidence="2" id="KW-1185">Reference proteome</keyword>
<gene>
    <name evidence="1" type="ORF">SPELUC_LOCUS14130</name>
</gene>
<feature type="non-terminal residue" evidence="1">
    <location>
        <position position="281"/>
    </location>
</feature>
<feature type="non-terminal residue" evidence="1">
    <location>
        <position position="1"/>
    </location>
</feature>
<dbReference type="Proteomes" id="UP000789366">
    <property type="component" value="Unassembled WGS sequence"/>
</dbReference>
<organism evidence="1 2">
    <name type="scientific">Cetraspora pellucida</name>
    <dbReference type="NCBI Taxonomy" id="1433469"/>
    <lineage>
        <taxon>Eukaryota</taxon>
        <taxon>Fungi</taxon>
        <taxon>Fungi incertae sedis</taxon>
        <taxon>Mucoromycota</taxon>
        <taxon>Glomeromycotina</taxon>
        <taxon>Glomeromycetes</taxon>
        <taxon>Diversisporales</taxon>
        <taxon>Gigasporaceae</taxon>
        <taxon>Cetraspora</taxon>
    </lineage>
</organism>
<protein>
    <submittedName>
        <fullName evidence="1">521_t:CDS:1</fullName>
    </submittedName>
</protein>
<accession>A0ACA9QE40</accession>
<sequence>SLSERFYRALYQSLLDPRLGRSSKHAMYLNLLFKALKNDPQIVRVEAFIKRLIQICGHHLPPFICGAFYMISELIKKHTTINSFINQPEDHDDDEHFIDVPDDDLDILDRDDDDESKKIQSSSQTINLRKYDGRKRDPQYIALYARQLLENIPIDPPPELHHHTLSHFLDRFVYRNPKKTDRIKGGNPLLQPIVASEPGMVVMKKSTGISKDEINVNSEEFWKKKLDDVPEDQNSDDDKDLEESYFSSEGDDQEEESYFSSEGDNQEDESEDEIWANMKST</sequence>
<proteinExistence type="predicted"/>
<evidence type="ECO:0000313" key="2">
    <source>
        <dbReference type="Proteomes" id="UP000789366"/>
    </source>
</evidence>
<dbReference type="EMBL" id="CAJVPW010040270">
    <property type="protein sequence ID" value="CAG8745909.1"/>
    <property type="molecule type" value="Genomic_DNA"/>
</dbReference>
<reference evidence="1" key="1">
    <citation type="submission" date="2021-06" db="EMBL/GenBank/DDBJ databases">
        <authorList>
            <person name="Kallberg Y."/>
            <person name="Tangrot J."/>
            <person name="Rosling A."/>
        </authorList>
    </citation>
    <scope>NUCLEOTIDE SEQUENCE</scope>
    <source>
        <strain evidence="1">28 12/20/2015</strain>
    </source>
</reference>
<evidence type="ECO:0000313" key="1">
    <source>
        <dbReference type="EMBL" id="CAG8745909.1"/>
    </source>
</evidence>
<comment type="caution">
    <text evidence="1">The sequence shown here is derived from an EMBL/GenBank/DDBJ whole genome shotgun (WGS) entry which is preliminary data.</text>
</comment>
<name>A0ACA9QE40_9GLOM</name>